<evidence type="ECO:0000259" key="7">
    <source>
        <dbReference type="Pfam" id="PF05239"/>
    </source>
</evidence>
<keyword evidence="4 5" id="KW-0143">Chaperone</keyword>
<dbReference type="SUPFAM" id="SSF50447">
    <property type="entry name" value="Translation proteins"/>
    <property type="match status" value="1"/>
</dbReference>
<reference evidence="8 9" key="1">
    <citation type="submission" date="2019-03" db="EMBL/GenBank/DDBJ databases">
        <title>Genomic Encyclopedia of Type Strains, Phase IV (KMG-IV): sequencing the most valuable type-strain genomes for metagenomic binning, comparative biology and taxonomic classification.</title>
        <authorList>
            <person name="Goeker M."/>
        </authorList>
    </citation>
    <scope>NUCLEOTIDE SEQUENCE [LARGE SCALE GENOMIC DNA]</scope>
    <source>
        <strain evidence="8 9">DSM 24629</strain>
    </source>
</reference>
<evidence type="ECO:0000256" key="2">
    <source>
        <dbReference type="ARBA" id="ARBA00022517"/>
    </source>
</evidence>
<dbReference type="InterPro" id="IPR011961">
    <property type="entry name" value="RimM"/>
</dbReference>
<dbReference type="RefSeq" id="WP_132249492.1">
    <property type="nucleotide sequence ID" value="NZ_SMAL01000001.1"/>
</dbReference>
<dbReference type="Pfam" id="PF05239">
    <property type="entry name" value="PRC"/>
    <property type="match status" value="1"/>
</dbReference>
<dbReference type="InterPro" id="IPR002676">
    <property type="entry name" value="RimM_N"/>
</dbReference>
<evidence type="ECO:0000256" key="5">
    <source>
        <dbReference type="HAMAP-Rule" id="MF_00014"/>
    </source>
</evidence>
<sequence length="169" mass="19236">MIEYFQIGIIANTHGIKGEIKVLPTTDDPKRFELLDKVFVDTGKITKEFEIETVRYSKQFVLLKFKGVNSINDIEYLKSSTIKIPRDMALPLEEDEYYISDLIGLEVITDEGNSIGKIKDVLITGSNEVYIVENEDRKQILLPAIKECILNVDIANNTMKVHIMKGLID</sequence>
<evidence type="ECO:0000256" key="1">
    <source>
        <dbReference type="ARBA" id="ARBA00022490"/>
    </source>
</evidence>
<dbReference type="HAMAP" id="MF_00014">
    <property type="entry name" value="Ribosome_mat_RimM"/>
    <property type="match status" value="1"/>
</dbReference>
<protein>
    <recommendedName>
        <fullName evidence="5">Ribosome maturation factor RimM</fullName>
    </recommendedName>
</protein>
<dbReference type="InterPro" id="IPR036976">
    <property type="entry name" value="RimM_N_sf"/>
</dbReference>
<feature type="domain" description="PRC-barrel" evidence="7">
    <location>
        <begin position="94"/>
        <end position="167"/>
    </location>
</feature>
<dbReference type="GO" id="GO:0005737">
    <property type="term" value="C:cytoplasm"/>
    <property type="evidence" value="ECO:0007669"/>
    <property type="project" value="UniProtKB-SubCell"/>
</dbReference>
<keyword evidence="3 5" id="KW-0698">rRNA processing</keyword>
<dbReference type="Proteomes" id="UP000294902">
    <property type="component" value="Unassembled WGS sequence"/>
</dbReference>
<evidence type="ECO:0000313" key="8">
    <source>
        <dbReference type="EMBL" id="TCT16978.1"/>
    </source>
</evidence>
<comment type="function">
    <text evidence="5">An accessory protein needed during the final step in the assembly of 30S ribosomal subunit, possibly for assembly of the head region. Essential for efficient processing of 16S rRNA. May be needed both before and after RbfA during the maturation of 16S rRNA. It has affinity for free ribosomal 30S subunits but not for 70S ribosomes.</text>
</comment>
<evidence type="ECO:0000313" key="9">
    <source>
        <dbReference type="Proteomes" id="UP000294902"/>
    </source>
</evidence>
<evidence type="ECO:0000259" key="6">
    <source>
        <dbReference type="Pfam" id="PF01782"/>
    </source>
</evidence>
<dbReference type="GO" id="GO:0006364">
    <property type="term" value="P:rRNA processing"/>
    <property type="evidence" value="ECO:0007669"/>
    <property type="project" value="UniProtKB-UniRule"/>
</dbReference>
<feature type="domain" description="RimM N-terminal" evidence="6">
    <location>
        <begin position="6"/>
        <end position="87"/>
    </location>
</feature>
<dbReference type="Gene3D" id="2.40.30.60">
    <property type="entry name" value="RimM"/>
    <property type="match status" value="1"/>
</dbReference>
<comment type="subunit">
    <text evidence="5">Binds ribosomal protein uS19.</text>
</comment>
<dbReference type="OrthoDB" id="9810331at2"/>
<organism evidence="8 9">
    <name type="scientific">Natranaerovirga pectinivora</name>
    <dbReference type="NCBI Taxonomy" id="682400"/>
    <lineage>
        <taxon>Bacteria</taxon>
        <taxon>Bacillati</taxon>
        <taxon>Bacillota</taxon>
        <taxon>Clostridia</taxon>
        <taxon>Lachnospirales</taxon>
        <taxon>Natranaerovirgaceae</taxon>
        <taxon>Natranaerovirga</taxon>
    </lineage>
</organism>
<evidence type="ECO:0000256" key="3">
    <source>
        <dbReference type="ARBA" id="ARBA00022552"/>
    </source>
</evidence>
<dbReference type="InterPro" id="IPR011033">
    <property type="entry name" value="PRC_barrel-like_sf"/>
</dbReference>
<comment type="similarity">
    <text evidence="5">Belongs to the RimM family.</text>
</comment>
<dbReference type="Pfam" id="PF01782">
    <property type="entry name" value="RimM"/>
    <property type="match status" value="1"/>
</dbReference>
<evidence type="ECO:0000256" key="4">
    <source>
        <dbReference type="ARBA" id="ARBA00023186"/>
    </source>
</evidence>
<dbReference type="InterPro" id="IPR009000">
    <property type="entry name" value="Transl_B-barrel_sf"/>
</dbReference>
<keyword evidence="9" id="KW-1185">Reference proteome</keyword>
<dbReference type="AlphaFoldDB" id="A0A4R3MRZ1"/>
<comment type="subcellular location">
    <subcellularLocation>
        <location evidence="5">Cytoplasm</location>
    </subcellularLocation>
</comment>
<dbReference type="GO" id="GO:0005840">
    <property type="term" value="C:ribosome"/>
    <property type="evidence" value="ECO:0007669"/>
    <property type="project" value="InterPro"/>
</dbReference>
<name>A0A4R3MRZ1_9FIRM</name>
<dbReference type="PANTHER" id="PTHR33692:SF1">
    <property type="entry name" value="RIBOSOME MATURATION FACTOR RIMM"/>
    <property type="match status" value="1"/>
</dbReference>
<dbReference type="InterPro" id="IPR027275">
    <property type="entry name" value="PRC-brl_dom"/>
</dbReference>
<comment type="caution">
    <text evidence="8">The sequence shown here is derived from an EMBL/GenBank/DDBJ whole genome shotgun (WGS) entry which is preliminary data.</text>
</comment>
<proteinExistence type="inferred from homology"/>
<dbReference type="GO" id="GO:0042274">
    <property type="term" value="P:ribosomal small subunit biogenesis"/>
    <property type="evidence" value="ECO:0007669"/>
    <property type="project" value="UniProtKB-UniRule"/>
</dbReference>
<dbReference type="PANTHER" id="PTHR33692">
    <property type="entry name" value="RIBOSOME MATURATION FACTOR RIMM"/>
    <property type="match status" value="1"/>
</dbReference>
<keyword evidence="2 5" id="KW-0690">Ribosome biogenesis</keyword>
<dbReference type="Gene3D" id="2.30.30.240">
    <property type="entry name" value="PRC-barrel domain"/>
    <property type="match status" value="1"/>
</dbReference>
<dbReference type="SUPFAM" id="SSF50346">
    <property type="entry name" value="PRC-barrel domain"/>
    <property type="match status" value="1"/>
</dbReference>
<gene>
    <name evidence="5" type="primary">rimM</name>
    <name evidence="8" type="ORF">EDC18_101274</name>
</gene>
<keyword evidence="1 5" id="KW-0963">Cytoplasm</keyword>
<accession>A0A4R3MRZ1</accession>
<dbReference type="NCBIfam" id="TIGR02273">
    <property type="entry name" value="16S_RimM"/>
    <property type="match status" value="1"/>
</dbReference>
<comment type="domain">
    <text evidence="5">The PRC barrel domain binds ribosomal protein uS19.</text>
</comment>
<dbReference type="EMBL" id="SMAL01000001">
    <property type="protein sequence ID" value="TCT16978.1"/>
    <property type="molecule type" value="Genomic_DNA"/>
</dbReference>
<dbReference type="GO" id="GO:0043022">
    <property type="term" value="F:ribosome binding"/>
    <property type="evidence" value="ECO:0007669"/>
    <property type="project" value="InterPro"/>
</dbReference>